<dbReference type="GO" id="GO:0009252">
    <property type="term" value="P:peptidoglycan biosynthetic process"/>
    <property type="evidence" value="ECO:0007669"/>
    <property type="project" value="UniProtKB-UniRule"/>
</dbReference>
<comment type="function">
    <text evidence="7">Cell wall formation. Catalyzes the addition of glutamate to the nucleotide precursor UDP-N-acetylmuramoyl-L-alanine (UMA).</text>
</comment>
<reference evidence="10" key="2">
    <citation type="submission" date="2016-01" db="EMBL/GenBank/DDBJ databases">
        <title>Diatom-associated endosymboitic cyanobacterium lacks core nitrogen metabolism enzymes.</title>
        <authorList>
            <person name="Hilton J.A."/>
            <person name="Foster R.A."/>
            <person name="Tripp H.J."/>
            <person name="Carter B.J."/>
            <person name="Zehr J.P."/>
            <person name="Villareal T.A."/>
        </authorList>
    </citation>
    <scope>NUCLEOTIDE SEQUENCE [LARGE SCALE GENOMIC DNA]</scope>
    <source>
        <strain evidence="10">HH01</strain>
    </source>
</reference>
<dbReference type="GO" id="GO:0008360">
    <property type="term" value="P:regulation of cell shape"/>
    <property type="evidence" value="ECO:0007669"/>
    <property type="project" value="UniProtKB-KW"/>
</dbReference>
<proteinExistence type="inferred from homology"/>
<reference evidence="9 10" key="1">
    <citation type="submission" date="2012-05" db="EMBL/GenBank/DDBJ databases">
        <authorList>
            <person name="Hilton J."/>
        </authorList>
    </citation>
    <scope>NUCLEOTIDE SEQUENCE [LARGE SCALE GENOMIC DNA]</scope>
    <source>
        <strain evidence="9 10">HH01</strain>
    </source>
</reference>
<evidence type="ECO:0000259" key="8">
    <source>
        <dbReference type="Pfam" id="PF08245"/>
    </source>
</evidence>
<dbReference type="RefSeq" id="WP_008234702.1">
    <property type="nucleotide sequence ID" value="NZ_CAIY01000055.1"/>
</dbReference>
<keyword evidence="3 7" id="KW-0963">Cytoplasm</keyword>
<dbReference type="OrthoDB" id="9809796at2"/>
<dbReference type="Proteomes" id="UP000053051">
    <property type="component" value="Unassembled WGS sequence"/>
</dbReference>
<evidence type="ECO:0000256" key="5">
    <source>
        <dbReference type="ARBA" id="ARBA00022741"/>
    </source>
</evidence>
<dbReference type="InterPro" id="IPR036565">
    <property type="entry name" value="Mur-like_cat_sf"/>
</dbReference>
<gene>
    <name evidence="7" type="primary">murD</name>
    <name evidence="9" type="ORF">RINTHH_15930</name>
</gene>
<evidence type="ECO:0000256" key="1">
    <source>
        <dbReference type="ARBA" id="ARBA00004496"/>
    </source>
</evidence>
<dbReference type="Pfam" id="PF08245">
    <property type="entry name" value="Mur_ligase_M"/>
    <property type="match status" value="1"/>
</dbReference>
<dbReference type="SUPFAM" id="SSF53623">
    <property type="entry name" value="MurD-like peptide ligases, catalytic domain"/>
    <property type="match status" value="1"/>
</dbReference>
<keyword evidence="4 7" id="KW-0436">Ligase</keyword>
<keyword evidence="7" id="KW-0131">Cell cycle</keyword>
<dbReference type="GO" id="GO:0071555">
    <property type="term" value="P:cell wall organization"/>
    <property type="evidence" value="ECO:0007669"/>
    <property type="project" value="UniProtKB-KW"/>
</dbReference>
<evidence type="ECO:0000256" key="7">
    <source>
        <dbReference type="HAMAP-Rule" id="MF_00639"/>
    </source>
</evidence>
<evidence type="ECO:0000313" key="9">
    <source>
        <dbReference type="EMBL" id="CCH67748.1"/>
    </source>
</evidence>
<dbReference type="HAMAP" id="MF_00639">
    <property type="entry name" value="MurD"/>
    <property type="match status" value="1"/>
</dbReference>
<keyword evidence="5 7" id="KW-0547">Nucleotide-binding</keyword>
<dbReference type="Gene3D" id="3.90.190.20">
    <property type="entry name" value="Mur ligase, C-terminal domain"/>
    <property type="match status" value="1"/>
</dbReference>
<dbReference type="InterPro" id="IPR005762">
    <property type="entry name" value="MurD"/>
</dbReference>
<comment type="pathway">
    <text evidence="2 7">Cell wall biogenesis; peptidoglycan biosynthesis.</text>
</comment>
<dbReference type="InterPro" id="IPR036615">
    <property type="entry name" value="Mur_ligase_C_dom_sf"/>
</dbReference>
<evidence type="ECO:0000256" key="3">
    <source>
        <dbReference type="ARBA" id="ARBA00022490"/>
    </source>
</evidence>
<comment type="subcellular location">
    <subcellularLocation>
        <location evidence="1 7">Cytoplasm</location>
    </subcellularLocation>
</comment>
<feature type="binding site" evidence="7">
    <location>
        <begin position="113"/>
        <end position="119"/>
    </location>
    <ligand>
        <name>ATP</name>
        <dbReference type="ChEBI" id="CHEBI:30616"/>
    </ligand>
</feature>
<comment type="caution">
    <text evidence="9">The sequence shown here is derived from an EMBL/GenBank/DDBJ whole genome shotgun (WGS) entry which is preliminary data.</text>
</comment>
<evidence type="ECO:0000256" key="6">
    <source>
        <dbReference type="ARBA" id="ARBA00022840"/>
    </source>
</evidence>
<accession>M1X0X5</accession>
<dbReference type="SUPFAM" id="SSF53244">
    <property type="entry name" value="MurD-like peptide ligases, peptide-binding domain"/>
    <property type="match status" value="1"/>
</dbReference>
<dbReference type="Pfam" id="PF21799">
    <property type="entry name" value="MurD-like_N"/>
    <property type="match status" value="1"/>
</dbReference>
<keyword evidence="7" id="KW-0132">Cell division</keyword>
<dbReference type="STRING" id="1165094.RINTHH_15930"/>
<protein>
    <recommendedName>
        <fullName evidence="7">UDP-N-acetylmuramoylalanine--D-glutamate ligase</fullName>
        <ecNumber evidence="7">6.3.2.9</ecNumber>
    </recommendedName>
    <alternativeName>
        <fullName evidence="7">D-glutamic acid-adding enzyme</fullName>
    </alternativeName>
    <alternativeName>
        <fullName evidence="7">UDP-N-acetylmuramoyl-L-alanyl-D-glutamate synthetase</fullName>
    </alternativeName>
</protein>
<comment type="similarity">
    <text evidence="7">Belongs to the MurCDEF family.</text>
</comment>
<dbReference type="SUPFAM" id="SSF51984">
    <property type="entry name" value="MurCD N-terminal domain"/>
    <property type="match status" value="1"/>
</dbReference>
<comment type="catalytic activity">
    <reaction evidence="7">
        <text>UDP-N-acetyl-alpha-D-muramoyl-L-alanine + D-glutamate + ATP = UDP-N-acetyl-alpha-D-muramoyl-L-alanyl-D-glutamate + ADP + phosphate + H(+)</text>
        <dbReference type="Rhea" id="RHEA:16429"/>
        <dbReference type="ChEBI" id="CHEBI:15378"/>
        <dbReference type="ChEBI" id="CHEBI:29986"/>
        <dbReference type="ChEBI" id="CHEBI:30616"/>
        <dbReference type="ChEBI" id="CHEBI:43474"/>
        <dbReference type="ChEBI" id="CHEBI:83898"/>
        <dbReference type="ChEBI" id="CHEBI:83900"/>
        <dbReference type="ChEBI" id="CHEBI:456216"/>
        <dbReference type="EC" id="6.3.2.9"/>
    </reaction>
</comment>
<dbReference type="PANTHER" id="PTHR43692:SF1">
    <property type="entry name" value="UDP-N-ACETYLMURAMOYLALANINE--D-GLUTAMATE LIGASE"/>
    <property type="match status" value="1"/>
</dbReference>
<evidence type="ECO:0000256" key="2">
    <source>
        <dbReference type="ARBA" id="ARBA00004752"/>
    </source>
</evidence>
<dbReference type="PANTHER" id="PTHR43692">
    <property type="entry name" value="UDP-N-ACETYLMURAMOYLALANINE--D-GLUTAMATE LIGASE"/>
    <property type="match status" value="1"/>
</dbReference>
<keyword evidence="10" id="KW-1185">Reference proteome</keyword>
<dbReference type="GO" id="GO:0051301">
    <property type="term" value="P:cell division"/>
    <property type="evidence" value="ECO:0007669"/>
    <property type="project" value="UniProtKB-KW"/>
</dbReference>
<dbReference type="NCBIfam" id="TIGR01087">
    <property type="entry name" value="murD"/>
    <property type="match status" value="1"/>
</dbReference>
<name>M1X0X5_9NOST</name>
<organism evidence="9 10">
    <name type="scientific">Richelia intracellularis HH01</name>
    <dbReference type="NCBI Taxonomy" id="1165094"/>
    <lineage>
        <taxon>Bacteria</taxon>
        <taxon>Bacillati</taxon>
        <taxon>Cyanobacteriota</taxon>
        <taxon>Cyanophyceae</taxon>
        <taxon>Nostocales</taxon>
        <taxon>Nostocaceae</taxon>
        <taxon>Richelia</taxon>
    </lineage>
</organism>
<keyword evidence="7" id="KW-0573">Peptidoglycan synthesis</keyword>
<evidence type="ECO:0000313" key="10">
    <source>
        <dbReference type="Proteomes" id="UP000053051"/>
    </source>
</evidence>
<dbReference type="GO" id="GO:0005737">
    <property type="term" value="C:cytoplasm"/>
    <property type="evidence" value="ECO:0007669"/>
    <property type="project" value="UniProtKB-SubCell"/>
</dbReference>
<keyword evidence="7" id="KW-0133">Cell shape</keyword>
<dbReference type="Gene3D" id="3.40.50.720">
    <property type="entry name" value="NAD(P)-binding Rossmann-like Domain"/>
    <property type="match status" value="1"/>
</dbReference>
<feature type="domain" description="Mur ligase central" evidence="8">
    <location>
        <begin position="111"/>
        <end position="293"/>
    </location>
</feature>
<keyword evidence="7" id="KW-0961">Cell wall biogenesis/degradation</keyword>
<dbReference type="AlphaFoldDB" id="M1X0X5"/>
<sequence>MSKAHIIGLGRSGISAARLLRREGWEVEISDRKTSNNFLEKQLMLNSEHIQVKLGSSLDLCGSDLPDLIVVSPGVPWDSPILIQSRKMGIETIGEMELAWRYLQSIPWVMITGTNGKTTTTALIAAIFQTAGFNAPACGNIGIAACEIALQTTKPDWIIGEVSSYQIESSTSLSPYIGVWTTFTPDHLSRHRTLENYFNIKAQLLQQSKLQVVNGDDLHLMRVGLSHWGNAYWTSIKGKDYLIGNKGFYIVDGWVMETANILAVETDVKIIPTCTLRMAGKHNQQNLLMSVSAARLAGIDKETIYKAIAEFPGLPHRLEHICTWNHIDFINDSKATNYDAAQMGLASVNKAILIAGGEEKYGDYTSWINTIKVRALAVLLIGNAATKFAQYLQEVGYKNYEIVLTLENAIPRSAELAQQYQASAVLLSPACASFDQYPNFEARGDEFRRLCLEWSGNT</sequence>
<dbReference type="InterPro" id="IPR013221">
    <property type="entry name" value="Mur_ligase_cen"/>
</dbReference>
<keyword evidence="6 7" id="KW-0067">ATP-binding</keyword>
<dbReference type="EMBL" id="CAIY01000055">
    <property type="protein sequence ID" value="CCH67748.1"/>
    <property type="molecule type" value="Genomic_DNA"/>
</dbReference>
<dbReference type="UniPathway" id="UPA00219"/>
<dbReference type="EC" id="6.3.2.9" evidence="7"/>
<dbReference type="GO" id="GO:0005524">
    <property type="term" value="F:ATP binding"/>
    <property type="evidence" value="ECO:0007669"/>
    <property type="project" value="UniProtKB-UniRule"/>
</dbReference>
<evidence type="ECO:0000256" key="4">
    <source>
        <dbReference type="ARBA" id="ARBA00022598"/>
    </source>
</evidence>
<dbReference type="GO" id="GO:0008764">
    <property type="term" value="F:UDP-N-acetylmuramoylalanine-D-glutamate ligase activity"/>
    <property type="evidence" value="ECO:0007669"/>
    <property type="project" value="UniProtKB-UniRule"/>
</dbReference>
<dbReference type="Gene3D" id="3.40.1190.10">
    <property type="entry name" value="Mur-like, catalytic domain"/>
    <property type="match status" value="1"/>
</dbReference>